<evidence type="ECO:0000313" key="1">
    <source>
        <dbReference type="EMBL" id="KAJ3650860.1"/>
    </source>
</evidence>
<dbReference type="AlphaFoldDB" id="A0AA38I8A0"/>
<proteinExistence type="predicted"/>
<evidence type="ECO:0000313" key="2">
    <source>
        <dbReference type="Proteomes" id="UP001168821"/>
    </source>
</evidence>
<name>A0AA38I8A0_9CUCU</name>
<reference evidence="1" key="1">
    <citation type="journal article" date="2023" name="G3 (Bethesda)">
        <title>Whole genome assemblies of Zophobas morio and Tenebrio molitor.</title>
        <authorList>
            <person name="Kaur S."/>
            <person name="Stinson S.A."/>
            <person name="diCenzo G.C."/>
        </authorList>
    </citation>
    <scope>NUCLEOTIDE SEQUENCE</scope>
    <source>
        <strain evidence="1">QUZm001</strain>
    </source>
</reference>
<dbReference type="EMBL" id="JALNTZ010000005">
    <property type="protein sequence ID" value="KAJ3650860.1"/>
    <property type="molecule type" value="Genomic_DNA"/>
</dbReference>
<protein>
    <submittedName>
        <fullName evidence="1">Uncharacterized protein</fullName>
    </submittedName>
</protein>
<dbReference type="Proteomes" id="UP001168821">
    <property type="component" value="Unassembled WGS sequence"/>
</dbReference>
<organism evidence="1 2">
    <name type="scientific">Zophobas morio</name>
    <dbReference type="NCBI Taxonomy" id="2755281"/>
    <lineage>
        <taxon>Eukaryota</taxon>
        <taxon>Metazoa</taxon>
        <taxon>Ecdysozoa</taxon>
        <taxon>Arthropoda</taxon>
        <taxon>Hexapoda</taxon>
        <taxon>Insecta</taxon>
        <taxon>Pterygota</taxon>
        <taxon>Neoptera</taxon>
        <taxon>Endopterygota</taxon>
        <taxon>Coleoptera</taxon>
        <taxon>Polyphaga</taxon>
        <taxon>Cucujiformia</taxon>
        <taxon>Tenebrionidae</taxon>
        <taxon>Zophobas</taxon>
    </lineage>
</organism>
<sequence>MKLLIFFFSSSKFVVRFETVLIRSRQVRTCSNMASHHHRHKFPVIRSGPAQADDLFRLDRECREARLGVRRLLWLLALCRGNEIPGWSSLHLSCSPVLGAARGHVLHRPQDLRKRPP</sequence>
<gene>
    <name evidence="1" type="ORF">Zmor_016938</name>
</gene>
<accession>A0AA38I8A0</accession>
<keyword evidence="2" id="KW-1185">Reference proteome</keyword>
<comment type="caution">
    <text evidence="1">The sequence shown here is derived from an EMBL/GenBank/DDBJ whole genome shotgun (WGS) entry which is preliminary data.</text>
</comment>